<evidence type="ECO:0000256" key="1">
    <source>
        <dbReference type="SAM" id="MobiDB-lite"/>
    </source>
</evidence>
<dbReference type="Proteomes" id="UP000765509">
    <property type="component" value="Unassembled WGS sequence"/>
</dbReference>
<feature type="region of interest" description="Disordered" evidence="1">
    <location>
        <begin position="154"/>
        <end position="224"/>
    </location>
</feature>
<comment type="caution">
    <text evidence="2">The sequence shown here is derived from an EMBL/GenBank/DDBJ whole genome shotgun (WGS) entry which is preliminary data.</text>
</comment>
<name>A0A9Q3BK00_9BASI</name>
<sequence length="224" mass="25355">MNKNQYKQPYAHNRGGFCNESITDSSHYGPMDQSIFGEEALNPGSHMITEAIFIFPVSPEPTKTTLQDEDCCSQVLETQLSHVTSSVQAGTAFKRRQCTKKEIAKYLLHRQEIHIQSDPKEKLRVDWNSPFVELDFSNIYTYLENEEHYDVMEGKDKDDGEEEGDLDVPNNLSQCGSDTNDEGSVTAKAKEPTGTRREAQKRCHSPDNSYDNSKNNKINEGSHT</sequence>
<keyword evidence="3" id="KW-1185">Reference proteome</keyword>
<dbReference type="AlphaFoldDB" id="A0A9Q3BK00"/>
<evidence type="ECO:0000313" key="2">
    <source>
        <dbReference type="EMBL" id="MBW0466669.1"/>
    </source>
</evidence>
<evidence type="ECO:0000313" key="3">
    <source>
        <dbReference type="Proteomes" id="UP000765509"/>
    </source>
</evidence>
<feature type="compositionally biased region" description="Basic and acidic residues" evidence="1">
    <location>
        <begin position="188"/>
        <end position="205"/>
    </location>
</feature>
<reference evidence="2" key="1">
    <citation type="submission" date="2021-03" db="EMBL/GenBank/DDBJ databases">
        <title>Draft genome sequence of rust myrtle Austropuccinia psidii MF-1, a brazilian biotype.</title>
        <authorList>
            <person name="Quecine M.C."/>
            <person name="Pachon D.M.R."/>
            <person name="Bonatelli M.L."/>
            <person name="Correr F.H."/>
            <person name="Franceschini L.M."/>
            <person name="Leite T.F."/>
            <person name="Margarido G.R.A."/>
            <person name="Almeida C.A."/>
            <person name="Ferrarezi J.A."/>
            <person name="Labate C.A."/>
        </authorList>
    </citation>
    <scope>NUCLEOTIDE SEQUENCE</scope>
    <source>
        <strain evidence="2">MF-1</strain>
    </source>
</reference>
<feature type="compositionally biased region" description="Polar residues" evidence="1">
    <location>
        <begin position="206"/>
        <end position="224"/>
    </location>
</feature>
<accession>A0A9Q3BK00</accession>
<dbReference type="EMBL" id="AVOT02001364">
    <property type="protein sequence ID" value="MBW0466669.1"/>
    <property type="molecule type" value="Genomic_DNA"/>
</dbReference>
<organism evidence="2 3">
    <name type="scientific">Austropuccinia psidii MF-1</name>
    <dbReference type="NCBI Taxonomy" id="1389203"/>
    <lineage>
        <taxon>Eukaryota</taxon>
        <taxon>Fungi</taxon>
        <taxon>Dikarya</taxon>
        <taxon>Basidiomycota</taxon>
        <taxon>Pucciniomycotina</taxon>
        <taxon>Pucciniomycetes</taxon>
        <taxon>Pucciniales</taxon>
        <taxon>Sphaerophragmiaceae</taxon>
        <taxon>Austropuccinia</taxon>
    </lineage>
</organism>
<proteinExistence type="predicted"/>
<protein>
    <submittedName>
        <fullName evidence="2">Uncharacterized protein</fullName>
    </submittedName>
</protein>
<gene>
    <name evidence="2" type="ORF">O181_006384</name>
</gene>